<dbReference type="PROSITE" id="PS51207">
    <property type="entry name" value="PXA"/>
    <property type="match status" value="1"/>
</dbReference>
<sequence length="1069" mass="121912">MVVGHGMITSRKVALLVVVICCRFSATTCIALLLCVVFTFLVSHMLNANLPSRPPPEPIRLGENNPIGVETTPLDSINLFDEHPELQSEIDQLLNNISSSFIQSWFKSIDNNPESPFLIEVRNQLLNVVQQVYQATEKVDVSELVVRKAIPLITSHLRMFCSYDNGPNSDFEVAVEFDRNYKLHSCVSRGYDNMNKSIEDHIREKTVLLLPKLIDKRELSSNFVRIILREVLVTNLFMPLINKFIDPDFWNLNVNSMATDVLRERFQVKKFRAALSKEWQDPRDRFLQDFERESEEATAKILVFEFAQTTNEFSDYLRKISSLTLIPSLKAVRISIMVRLLSLDDTTASFKEKKLMRHRLQMSLNLVESRIGHLAGKGMDHGLLDADREMASLKVFLTSISLESVLTHELYLKFFKGFLENHDKQGQIYLNLWQRIEAIKNPLEDPLNGVLTMNHLDDAHAELEDIFDAYFKDLNLEQLLHLSTELVHRFISCIVEAKSSGDNKDFLQARKHLLVIQNLLVTHLKTKSFVVFRDSAQFIDMTLSQVFQDGQMIQEILSTEKKGFPAVSKSDNGVNLEKLLDDIFEGDSDDTSLGNNVVSTVEQLVAEKGGKLPLNSEQEESIPREGGLLEQENYPFDEIVDERELKDKIAQHTININKLRSQLSLIDHLTLKADLTNNSSQKRLLEKSARSVTRELNNSELLIQQYTIRISSNSLFRKCDTIIKSYLSDISPETGKEIIYYVITVTQQTGENQVTSWDIPRRYSEFYKLNAYVKRTHARLVKHLQNKDCFPEKIKISLVYNVSKSLLYEERIVKLDSFLKALLNIPEICRDEVFRRFLTEPLIPFGGVERKRETRKRQSLIARVETTPAKINDGPNAAEPKAQNLEIAAEIEDEVIPDHEGGFSARDSSATKVSFIKPLCDLFVVLFSLNDLNGRSLRGRAVILVLQQILGGTAEKYVKDSLLRVFSASKISQILRSVNSSLWVDGVFCKNLKNSEATPRGWSDKTKTRSEARSNLEKLFVETSGKILSKSSCQKAADKVHALIQNQYLNASLVLEVFDLLVDEIFLKE</sequence>
<dbReference type="InterPro" id="IPR013937">
    <property type="entry name" value="Sorting_nexin_C"/>
</dbReference>
<feature type="domain" description="RGS" evidence="3">
    <location>
        <begin position="401"/>
        <end position="542"/>
    </location>
</feature>
<keyword evidence="2" id="KW-0472">Membrane</keyword>
<dbReference type="PANTHER" id="PTHR22775:SF3">
    <property type="entry name" value="SORTING NEXIN-13"/>
    <property type="match status" value="1"/>
</dbReference>
<reference evidence="6 7" key="1">
    <citation type="submission" date="2016-03" db="EMBL/GenBank/DDBJ databases">
        <authorList>
            <person name="Devillers H."/>
        </authorList>
    </citation>
    <scope>NUCLEOTIDE SEQUENCE [LARGE SCALE GENOMIC DNA]</scope>
    <source>
        <strain evidence="6">CBS 11717</strain>
    </source>
</reference>
<dbReference type="Gene3D" id="1.10.167.10">
    <property type="entry name" value="Regulator of G-protein Signalling 4, domain 2"/>
    <property type="match status" value="1"/>
</dbReference>
<dbReference type="PANTHER" id="PTHR22775">
    <property type="entry name" value="SORTING NEXIN"/>
    <property type="match status" value="1"/>
</dbReference>
<dbReference type="PROSITE" id="PS50195">
    <property type="entry name" value="PX"/>
    <property type="match status" value="1"/>
</dbReference>
<dbReference type="InterPro" id="IPR044926">
    <property type="entry name" value="RGS_subdomain_2"/>
</dbReference>
<dbReference type="InterPro" id="IPR001683">
    <property type="entry name" value="PX_dom"/>
</dbReference>
<dbReference type="EMBL" id="LT598462">
    <property type="protein sequence ID" value="SCU78558.1"/>
    <property type="molecule type" value="Genomic_DNA"/>
</dbReference>
<dbReference type="OrthoDB" id="120967at2759"/>
<proteinExistence type="inferred from homology"/>
<dbReference type="InterPro" id="IPR003114">
    <property type="entry name" value="Phox_assoc"/>
</dbReference>
<evidence type="ECO:0000256" key="2">
    <source>
        <dbReference type="SAM" id="Phobius"/>
    </source>
</evidence>
<evidence type="ECO:0000259" key="4">
    <source>
        <dbReference type="PROSITE" id="PS50195"/>
    </source>
</evidence>
<dbReference type="STRING" id="1230905.A0A1G4IPF3"/>
<dbReference type="Pfam" id="PF02194">
    <property type="entry name" value="PXA"/>
    <property type="match status" value="1"/>
</dbReference>
<dbReference type="SMART" id="SM00312">
    <property type="entry name" value="PX"/>
    <property type="match status" value="1"/>
</dbReference>
<dbReference type="GO" id="GO:0035091">
    <property type="term" value="F:phosphatidylinositol binding"/>
    <property type="evidence" value="ECO:0007669"/>
    <property type="project" value="InterPro"/>
</dbReference>
<accession>A0A1G4IPF3</accession>
<keyword evidence="2" id="KW-0812">Transmembrane</keyword>
<dbReference type="SUPFAM" id="SSF48097">
    <property type="entry name" value="Regulator of G-protein signaling, RGS"/>
    <property type="match status" value="1"/>
</dbReference>
<evidence type="ECO:0000256" key="1">
    <source>
        <dbReference type="ARBA" id="ARBA00010883"/>
    </source>
</evidence>
<dbReference type="AlphaFoldDB" id="A0A1G4IPF3"/>
<name>A0A1G4IPF3_9SACH</name>
<evidence type="ECO:0000313" key="6">
    <source>
        <dbReference type="EMBL" id="SCU78558.1"/>
    </source>
</evidence>
<dbReference type="PROSITE" id="PS50132">
    <property type="entry name" value="RGS"/>
    <property type="match status" value="1"/>
</dbReference>
<evidence type="ECO:0000259" key="5">
    <source>
        <dbReference type="PROSITE" id="PS51207"/>
    </source>
</evidence>
<dbReference type="InterPro" id="IPR036871">
    <property type="entry name" value="PX_dom_sf"/>
</dbReference>
<feature type="domain" description="PX" evidence="4">
    <location>
        <begin position="719"/>
        <end position="845"/>
    </location>
</feature>
<dbReference type="InterPro" id="IPR016137">
    <property type="entry name" value="RGS"/>
</dbReference>
<dbReference type="SUPFAM" id="SSF64268">
    <property type="entry name" value="PX domain"/>
    <property type="match status" value="1"/>
</dbReference>
<dbReference type="Pfam" id="PF00615">
    <property type="entry name" value="RGS"/>
    <property type="match status" value="1"/>
</dbReference>
<dbReference type="Gene3D" id="3.30.1520.10">
    <property type="entry name" value="Phox-like domain"/>
    <property type="match status" value="1"/>
</dbReference>
<dbReference type="SMART" id="SM00313">
    <property type="entry name" value="PXA"/>
    <property type="match status" value="1"/>
</dbReference>
<dbReference type="Pfam" id="PF08628">
    <property type="entry name" value="Nexin_C"/>
    <property type="match status" value="1"/>
</dbReference>
<gene>
    <name evidence="6" type="ORF">LAMI_0A05028G</name>
</gene>
<feature type="transmembrane region" description="Helical" evidence="2">
    <location>
        <begin position="12"/>
        <end position="42"/>
    </location>
</feature>
<organism evidence="6 7">
    <name type="scientific">Lachancea mirantina</name>
    <dbReference type="NCBI Taxonomy" id="1230905"/>
    <lineage>
        <taxon>Eukaryota</taxon>
        <taxon>Fungi</taxon>
        <taxon>Dikarya</taxon>
        <taxon>Ascomycota</taxon>
        <taxon>Saccharomycotina</taxon>
        <taxon>Saccharomycetes</taxon>
        <taxon>Saccharomycetales</taxon>
        <taxon>Saccharomycetaceae</taxon>
        <taxon>Lachancea</taxon>
    </lineage>
</organism>
<evidence type="ECO:0000313" key="7">
    <source>
        <dbReference type="Proteomes" id="UP000191024"/>
    </source>
</evidence>
<dbReference type="Proteomes" id="UP000191024">
    <property type="component" value="Chromosome A"/>
</dbReference>
<evidence type="ECO:0000259" key="3">
    <source>
        <dbReference type="PROSITE" id="PS50132"/>
    </source>
</evidence>
<comment type="similarity">
    <text evidence="1">Belongs to the sorting nexin family.</text>
</comment>
<protein>
    <submittedName>
        <fullName evidence="6">LAMI_0A05028g1_1</fullName>
    </submittedName>
</protein>
<feature type="domain" description="PXA" evidence="5">
    <location>
        <begin position="83"/>
        <end position="259"/>
    </location>
</feature>
<keyword evidence="2" id="KW-1133">Transmembrane helix</keyword>
<dbReference type="Pfam" id="PF00787">
    <property type="entry name" value="PX"/>
    <property type="match status" value="1"/>
</dbReference>
<dbReference type="InterPro" id="IPR036305">
    <property type="entry name" value="RGS_sf"/>
</dbReference>
<keyword evidence="7" id="KW-1185">Reference proteome</keyword>